<organism evidence="2 3">
    <name type="scientific">Sphingomonas canadensis</name>
    <dbReference type="NCBI Taxonomy" id="1219257"/>
    <lineage>
        <taxon>Bacteria</taxon>
        <taxon>Pseudomonadati</taxon>
        <taxon>Pseudomonadota</taxon>
        <taxon>Alphaproteobacteria</taxon>
        <taxon>Sphingomonadales</taxon>
        <taxon>Sphingomonadaceae</taxon>
        <taxon>Sphingomonas</taxon>
    </lineage>
</organism>
<dbReference type="InterPro" id="IPR029058">
    <property type="entry name" value="AB_hydrolase_fold"/>
</dbReference>
<accession>A0ABW3HAH9</accession>
<reference evidence="3" key="1">
    <citation type="journal article" date="2019" name="Int. J. Syst. Evol. Microbiol.">
        <title>The Global Catalogue of Microorganisms (GCM) 10K type strain sequencing project: providing services to taxonomists for standard genome sequencing and annotation.</title>
        <authorList>
            <consortium name="The Broad Institute Genomics Platform"/>
            <consortium name="The Broad Institute Genome Sequencing Center for Infectious Disease"/>
            <person name="Wu L."/>
            <person name="Ma J."/>
        </authorList>
    </citation>
    <scope>NUCLEOTIDE SEQUENCE [LARGE SCALE GENOMIC DNA]</scope>
    <source>
        <strain evidence="3">CCUG 62982</strain>
    </source>
</reference>
<dbReference type="InterPro" id="IPR001375">
    <property type="entry name" value="Peptidase_S9_cat"/>
</dbReference>
<dbReference type="SUPFAM" id="SSF82171">
    <property type="entry name" value="DPP6 N-terminal domain-like"/>
    <property type="match status" value="1"/>
</dbReference>
<dbReference type="NCBIfam" id="NF033523">
    <property type="entry name" value="lasso_peptidase"/>
    <property type="match status" value="1"/>
</dbReference>
<dbReference type="Gene3D" id="2.120.10.30">
    <property type="entry name" value="TolB, C-terminal domain"/>
    <property type="match status" value="1"/>
</dbReference>
<dbReference type="EMBL" id="JBHTJG010000013">
    <property type="protein sequence ID" value="MFD0948481.1"/>
    <property type="molecule type" value="Genomic_DNA"/>
</dbReference>
<dbReference type="InterPro" id="IPR011659">
    <property type="entry name" value="WD40"/>
</dbReference>
<evidence type="ECO:0000259" key="1">
    <source>
        <dbReference type="Pfam" id="PF00326"/>
    </source>
</evidence>
<evidence type="ECO:0000313" key="2">
    <source>
        <dbReference type="EMBL" id="MFD0948481.1"/>
    </source>
</evidence>
<name>A0ABW3HAH9_9SPHN</name>
<comment type="caution">
    <text evidence="2">The sequence shown here is derived from an EMBL/GenBank/DDBJ whole genome shotgun (WGS) entry which is preliminary data.</text>
</comment>
<proteinExistence type="predicted"/>
<dbReference type="InterPro" id="IPR053536">
    <property type="entry name" value="Lasso_peptide_isopeptidase"/>
</dbReference>
<gene>
    <name evidence="2" type="ORF">ACFQ1E_19235</name>
</gene>
<dbReference type="Pfam" id="PF07676">
    <property type="entry name" value="PD40"/>
    <property type="match status" value="1"/>
</dbReference>
<dbReference type="Gene3D" id="3.40.50.1820">
    <property type="entry name" value="alpha/beta hydrolase"/>
    <property type="match status" value="1"/>
</dbReference>
<protein>
    <submittedName>
        <fullName evidence="2">Atxe2 family lasso peptide isopeptidase</fullName>
    </submittedName>
</protein>
<dbReference type="SUPFAM" id="SSF53474">
    <property type="entry name" value="alpha/beta-Hydrolases"/>
    <property type="match status" value="1"/>
</dbReference>
<keyword evidence="3" id="KW-1185">Reference proteome</keyword>
<sequence length="671" mass="74082">MPPRHEAATGTRPIKPRDLIELRDFGRSDASLTGKPIYTLSPDGMSAAIALRRADVQSDSYCLGVAIIRLDGSRRARLIDVGGEFMQSYADGRGIPATPTGSAYGTAPIWSPDGKAVFYLRRDHGVTQVWRAAVDETQGRPLTHFSTDALSIEWSSVGRTLLVATRPALAAGAAAIENEGRRGYHYDARWSPHWEAKPRPPLPLPQQISAIDPRTGEERILLEAEARKLKSVSMPSRPTDAELFTISAAGNRAWTTRVGLNPFNAPRRFHVEFDGRELNCPDAICGAGVSAAWWRNDHTLEFLRGGRADDGGRLALYRWDIRRGGSPQLQFQTDAALMDCTPWHASMLCAVETARMPRRLVKVDPSTGRFTTLFDANPQFASLRLGAVERLRFRNAIGQQTYGDLVLPPNHRAGQRHPLVVVQYISRGFLRGGTGDEYPIFLLAQQGIAVLSFQRTGYLPETYATADPSAAQRVNIEGFKERRAIFSALLAGVDAAIGKGVVDPDQLGISGMSDGASTTQFALINSNRFRAAAISSCCDEPSWLFVTGPAYRDQALSWGYPKQASDGEAFWKAMSLTANAPTMRTPLLIQVPDSEFRGALEPFSALQQYRAPVDMYVFPNEMHVKAHPAHRLAIYQRAVAWFRFWLLASTSDEPELANEIIRWKALRNPPQ</sequence>
<feature type="domain" description="Peptidase S9 prolyl oligopeptidase catalytic" evidence="1">
    <location>
        <begin position="486"/>
        <end position="645"/>
    </location>
</feature>
<evidence type="ECO:0000313" key="3">
    <source>
        <dbReference type="Proteomes" id="UP001596977"/>
    </source>
</evidence>
<dbReference type="Pfam" id="PF00326">
    <property type="entry name" value="Peptidase_S9"/>
    <property type="match status" value="1"/>
</dbReference>
<dbReference type="Proteomes" id="UP001596977">
    <property type="component" value="Unassembled WGS sequence"/>
</dbReference>
<dbReference type="InterPro" id="IPR011042">
    <property type="entry name" value="6-blade_b-propeller_TolB-like"/>
</dbReference>